<proteinExistence type="predicted"/>
<protein>
    <submittedName>
        <fullName evidence="1">Uncharacterized protein</fullName>
    </submittedName>
</protein>
<sequence length="93" mass="11286">MNKCEKFCKNYYMIEQEKVFQKINKNYKFPHKKRTKKQLKFDFNVCKKVFCNKKCEGFDNLNLKIKNGFHKTYKSINQHNYKKRGATSGCIKM</sequence>
<reference evidence="1" key="1">
    <citation type="journal article" date="2020" name="Nature">
        <title>Giant virus diversity and host interactions through global metagenomics.</title>
        <authorList>
            <person name="Schulz F."/>
            <person name="Roux S."/>
            <person name="Paez-Espino D."/>
            <person name="Jungbluth S."/>
            <person name="Walsh D.A."/>
            <person name="Denef V.J."/>
            <person name="McMahon K.D."/>
            <person name="Konstantinidis K.T."/>
            <person name="Eloe-Fadrosh E.A."/>
            <person name="Kyrpides N.C."/>
            <person name="Woyke T."/>
        </authorList>
    </citation>
    <scope>NUCLEOTIDE SEQUENCE</scope>
    <source>
        <strain evidence="1">GVMAG-M-3300009159-65</strain>
    </source>
</reference>
<organism evidence="1">
    <name type="scientific">viral metagenome</name>
    <dbReference type="NCBI Taxonomy" id="1070528"/>
    <lineage>
        <taxon>unclassified sequences</taxon>
        <taxon>metagenomes</taxon>
        <taxon>organismal metagenomes</taxon>
    </lineage>
</organism>
<name>A0A6C0ESP3_9ZZZZ</name>
<accession>A0A6C0ESP3</accession>
<dbReference type="EMBL" id="MN738932">
    <property type="protein sequence ID" value="QHT32204.1"/>
    <property type="molecule type" value="Genomic_DNA"/>
</dbReference>
<evidence type="ECO:0000313" key="1">
    <source>
        <dbReference type="EMBL" id="QHT32204.1"/>
    </source>
</evidence>
<dbReference type="AlphaFoldDB" id="A0A6C0ESP3"/>